<dbReference type="Gene3D" id="3.10.580.10">
    <property type="entry name" value="CBS-domain"/>
    <property type="match status" value="1"/>
</dbReference>
<reference evidence="13" key="1">
    <citation type="journal article" date="2023" name="Comput. Struct. Biotechnol. J.">
        <title>Discovery of a novel marine Bacteroidetes with a rich repertoire of carbohydrate-active enzymes.</title>
        <authorList>
            <person name="Chen B."/>
            <person name="Liu G."/>
            <person name="Chen Q."/>
            <person name="Wang H."/>
            <person name="Liu L."/>
            <person name="Tang K."/>
        </authorList>
    </citation>
    <scope>NUCLEOTIDE SEQUENCE</scope>
    <source>
        <strain evidence="13">TK19036</strain>
    </source>
</reference>
<keyword evidence="10" id="KW-0129">CBS domain</keyword>
<dbReference type="SUPFAM" id="SSF54631">
    <property type="entry name" value="CBS-domain pair"/>
    <property type="match status" value="1"/>
</dbReference>
<keyword evidence="9" id="KW-0407">Ion channel</keyword>
<keyword evidence="8" id="KW-0868">Chloride</keyword>
<dbReference type="CDD" id="cd00400">
    <property type="entry name" value="Voltage_gated_ClC"/>
    <property type="match status" value="1"/>
</dbReference>
<dbReference type="Gene3D" id="1.10.3080.10">
    <property type="entry name" value="Clc chloride channel"/>
    <property type="match status" value="1"/>
</dbReference>
<feature type="transmembrane region" description="Helical" evidence="11">
    <location>
        <begin position="62"/>
        <end position="81"/>
    </location>
</feature>
<dbReference type="InterPro" id="IPR000644">
    <property type="entry name" value="CBS_dom"/>
</dbReference>
<gene>
    <name evidence="13" type="ORF">K4G66_28110</name>
</gene>
<evidence type="ECO:0000256" key="3">
    <source>
        <dbReference type="ARBA" id="ARBA00022692"/>
    </source>
</evidence>
<dbReference type="InterPro" id="IPR046342">
    <property type="entry name" value="CBS_dom_sf"/>
</dbReference>
<dbReference type="PRINTS" id="PR00762">
    <property type="entry name" value="CLCHANNEL"/>
</dbReference>
<comment type="subcellular location">
    <subcellularLocation>
        <location evidence="1">Membrane</location>
        <topology evidence="1">Multi-pass membrane protein</topology>
    </subcellularLocation>
</comment>
<feature type="transmembrane region" description="Helical" evidence="11">
    <location>
        <begin position="271"/>
        <end position="289"/>
    </location>
</feature>
<dbReference type="PROSITE" id="PS51257">
    <property type="entry name" value="PROKAR_LIPOPROTEIN"/>
    <property type="match status" value="1"/>
</dbReference>
<evidence type="ECO:0000256" key="7">
    <source>
        <dbReference type="ARBA" id="ARBA00023173"/>
    </source>
</evidence>
<dbReference type="SMART" id="SM00116">
    <property type="entry name" value="CBS"/>
    <property type="match status" value="2"/>
</dbReference>
<dbReference type="GO" id="GO:0034707">
    <property type="term" value="C:chloride channel complex"/>
    <property type="evidence" value="ECO:0007669"/>
    <property type="project" value="UniProtKB-KW"/>
</dbReference>
<feature type="transmembrane region" description="Helical" evidence="11">
    <location>
        <begin position="321"/>
        <end position="344"/>
    </location>
</feature>
<feature type="transmembrane region" description="Helical" evidence="11">
    <location>
        <begin position="158"/>
        <end position="184"/>
    </location>
</feature>
<dbReference type="AlphaFoldDB" id="A0AA49JFY7"/>
<keyword evidence="7" id="KW-0869">Chloride channel</keyword>
<feature type="transmembrane region" description="Helical" evidence="11">
    <location>
        <begin position="235"/>
        <end position="251"/>
    </location>
</feature>
<feature type="transmembrane region" description="Helical" evidence="11">
    <location>
        <begin position="196"/>
        <end position="214"/>
    </location>
</feature>
<evidence type="ECO:0000256" key="1">
    <source>
        <dbReference type="ARBA" id="ARBA00004141"/>
    </source>
</evidence>
<dbReference type="Pfam" id="PF00571">
    <property type="entry name" value="CBS"/>
    <property type="match status" value="2"/>
</dbReference>
<keyword evidence="2" id="KW-0813">Transport</keyword>
<keyword evidence="5" id="KW-0406">Ion transport</keyword>
<dbReference type="InterPro" id="IPR050368">
    <property type="entry name" value="ClC-type_chloride_channel"/>
</dbReference>
<evidence type="ECO:0000259" key="12">
    <source>
        <dbReference type="PROSITE" id="PS51371"/>
    </source>
</evidence>
<dbReference type="PROSITE" id="PS51371">
    <property type="entry name" value="CBS"/>
    <property type="match status" value="2"/>
</dbReference>
<dbReference type="GO" id="GO:0005254">
    <property type="term" value="F:chloride channel activity"/>
    <property type="evidence" value="ECO:0007669"/>
    <property type="project" value="UniProtKB-KW"/>
</dbReference>
<dbReference type="PANTHER" id="PTHR43427">
    <property type="entry name" value="CHLORIDE CHANNEL PROTEIN CLC-E"/>
    <property type="match status" value="1"/>
</dbReference>
<feature type="transmembrane region" description="Helical" evidence="11">
    <location>
        <begin position="21"/>
        <end position="42"/>
    </location>
</feature>
<dbReference type="Pfam" id="PF00654">
    <property type="entry name" value="Voltage_CLC"/>
    <property type="match status" value="1"/>
</dbReference>
<organism evidence="13">
    <name type="scientific">Roseihalotalea indica</name>
    <dbReference type="NCBI Taxonomy" id="2867963"/>
    <lineage>
        <taxon>Bacteria</taxon>
        <taxon>Pseudomonadati</taxon>
        <taxon>Bacteroidota</taxon>
        <taxon>Cytophagia</taxon>
        <taxon>Cytophagales</taxon>
        <taxon>Catalimonadaceae</taxon>
        <taxon>Roseihalotalea</taxon>
    </lineage>
</organism>
<dbReference type="InterPro" id="IPR001807">
    <property type="entry name" value="ClC"/>
</dbReference>
<sequence>MKSNNWRVQLLVWRIKYLSSRNFLILLSALIGCFAGVASVILKEAVHLVETLLTQGSDDNYANYYFLAYPLLGLLITTLLAKYVFREPFGHGVTDILYAISKKSSNISRRKSYSNLLGSAITVGFGGSVGLEAPIVVTGSAIASTVGRLVHLQAKKRALLIGCGSAGAISAIFNSPIAGVIFSIEVILTEVNINAFIPLLIASVAGSLTSMLLYHDEILFRFILSDPFIASDTPYFIILGIICGLVSLYFTRVTYSIEEYMQSIRRDLPRALLGGIALGVVIFVFPPMYGEGYNFIKVLLQGKEANILHNSLFFYKIDTPIFIPVFMFGLILMKPIASALTLGSGGNGGIFGPSLFLGGVTGFWVGRVINGAEFMGGVSLSNFTLVGMCGVMSGVLHAPLTAIFLIAEITGGYTLFVPLMLVSAISYSTIYYFERYSLYTKGLIKRGLLVTSDRDQLVLEQLEMEKLVEKDLLTIHPDATLGDLVNLVQISRRNIFPVINQQKELIGIITLDDIREIMFDNEAQKNVIVGTLSHAPPDIVSQQDTMQVVMDKFEKTGAWNLPVLRDGKYAGLISKSRIFNAYRRRLIRHRPEY</sequence>
<accession>A0AA49JFY7</accession>
<evidence type="ECO:0000256" key="2">
    <source>
        <dbReference type="ARBA" id="ARBA00022448"/>
    </source>
</evidence>
<dbReference type="EMBL" id="CP120682">
    <property type="protein sequence ID" value="WKN36234.1"/>
    <property type="molecule type" value="Genomic_DNA"/>
</dbReference>
<evidence type="ECO:0000256" key="11">
    <source>
        <dbReference type="SAM" id="Phobius"/>
    </source>
</evidence>
<reference evidence="13" key="2">
    <citation type="journal article" date="2024" name="Antonie Van Leeuwenhoek">
        <title>Roseihalotalea indica gen. nov., sp. nov., a halophilic Bacteroidetes from mesopelagic Southwest Indian Ocean with higher carbohydrate metabolic potential.</title>
        <authorList>
            <person name="Chen B."/>
            <person name="Zhang M."/>
            <person name="Lin D."/>
            <person name="Ye J."/>
            <person name="Tang K."/>
        </authorList>
    </citation>
    <scope>NUCLEOTIDE SEQUENCE</scope>
    <source>
        <strain evidence="13">TK19036</strain>
    </source>
</reference>
<evidence type="ECO:0000256" key="6">
    <source>
        <dbReference type="ARBA" id="ARBA00023136"/>
    </source>
</evidence>
<evidence type="ECO:0000256" key="10">
    <source>
        <dbReference type="PROSITE-ProRule" id="PRU00703"/>
    </source>
</evidence>
<keyword evidence="3 11" id="KW-0812">Transmembrane</keyword>
<dbReference type="PANTHER" id="PTHR43427:SF6">
    <property type="entry name" value="CHLORIDE CHANNEL PROTEIN CLC-E"/>
    <property type="match status" value="1"/>
</dbReference>
<dbReference type="SUPFAM" id="SSF81340">
    <property type="entry name" value="Clc chloride channel"/>
    <property type="match status" value="1"/>
</dbReference>
<feature type="transmembrane region" description="Helical" evidence="11">
    <location>
        <begin position="413"/>
        <end position="433"/>
    </location>
</feature>
<evidence type="ECO:0000256" key="4">
    <source>
        <dbReference type="ARBA" id="ARBA00022989"/>
    </source>
</evidence>
<feature type="transmembrane region" description="Helical" evidence="11">
    <location>
        <begin position="350"/>
        <end position="370"/>
    </location>
</feature>
<dbReference type="InterPro" id="IPR014743">
    <property type="entry name" value="Cl-channel_core"/>
</dbReference>
<feature type="transmembrane region" description="Helical" evidence="11">
    <location>
        <begin position="382"/>
        <end position="407"/>
    </location>
</feature>
<protein>
    <submittedName>
        <fullName evidence="13">Chloride channel protein</fullName>
    </submittedName>
</protein>
<evidence type="ECO:0000313" key="13">
    <source>
        <dbReference type="EMBL" id="WKN36234.1"/>
    </source>
</evidence>
<proteinExistence type="predicted"/>
<evidence type="ECO:0000256" key="9">
    <source>
        <dbReference type="ARBA" id="ARBA00023303"/>
    </source>
</evidence>
<keyword evidence="4 11" id="KW-1133">Transmembrane helix</keyword>
<evidence type="ECO:0000256" key="5">
    <source>
        <dbReference type="ARBA" id="ARBA00023065"/>
    </source>
</evidence>
<evidence type="ECO:0000256" key="8">
    <source>
        <dbReference type="ARBA" id="ARBA00023214"/>
    </source>
</evidence>
<name>A0AA49JFY7_9BACT</name>
<feature type="domain" description="CBS" evidence="12">
    <location>
        <begin position="532"/>
        <end position="592"/>
    </location>
</feature>
<feature type="domain" description="CBS" evidence="12">
    <location>
        <begin position="464"/>
        <end position="524"/>
    </location>
</feature>
<keyword evidence="6 11" id="KW-0472">Membrane</keyword>